<feature type="region of interest" description="Disordered" evidence="1">
    <location>
        <begin position="1"/>
        <end position="32"/>
    </location>
</feature>
<sequence>MTGSVPQLTRQHSSAVDHSKMNKSYPPQFRRCLSTNDQDSIKLIFNDDQLKENLYSLLQKSSIDDDDDSGTEEIEQQHQLEHIFLEPCNDNENQLSIKSFGPNPDEGFSECETQDEIKVSFIKNDLKLAQSIADSTKQSFCPDTCVAFHGEFARRISIPLSLCHRVHEVCRVMKNLALFIFERYFPDMINTIELENNITPSRASRHDPTQRKGRMLAPHIKKHYEACRRGLCFV</sequence>
<name>A0A818BM77_9BILA</name>
<dbReference type="EMBL" id="CAJNYU010001176">
    <property type="protein sequence ID" value="CAF3418344.1"/>
    <property type="molecule type" value="Genomic_DNA"/>
</dbReference>
<gene>
    <name evidence="2" type="ORF">FME351_LOCUS10665</name>
</gene>
<evidence type="ECO:0000313" key="2">
    <source>
        <dbReference type="EMBL" id="CAF3418344.1"/>
    </source>
</evidence>
<evidence type="ECO:0000256" key="1">
    <source>
        <dbReference type="SAM" id="MobiDB-lite"/>
    </source>
</evidence>
<organism evidence="2 3">
    <name type="scientific">Rotaria socialis</name>
    <dbReference type="NCBI Taxonomy" id="392032"/>
    <lineage>
        <taxon>Eukaryota</taxon>
        <taxon>Metazoa</taxon>
        <taxon>Spiralia</taxon>
        <taxon>Gnathifera</taxon>
        <taxon>Rotifera</taxon>
        <taxon>Eurotatoria</taxon>
        <taxon>Bdelloidea</taxon>
        <taxon>Philodinida</taxon>
        <taxon>Philodinidae</taxon>
        <taxon>Rotaria</taxon>
    </lineage>
</organism>
<accession>A0A818BM77</accession>
<evidence type="ECO:0000313" key="3">
    <source>
        <dbReference type="Proteomes" id="UP000663869"/>
    </source>
</evidence>
<comment type="caution">
    <text evidence="2">The sequence shown here is derived from an EMBL/GenBank/DDBJ whole genome shotgun (WGS) entry which is preliminary data.</text>
</comment>
<reference evidence="2" key="1">
    <citation type="submission" date="2021-02" db="EMBL/GenBank/DDBJ databases">
        <authorList>
            <person name="Nowell W R."/>
        </authorList>
    </citation>
    <scope>NUCLEOTIDE SEQUENCE</scope>
</reference>
<dbReference type="AlphaFoldDB" id="A0A818BM77"/>
<dbReference type="Proteomes" id="UP000663869">
    <property type="component" value="Unassembled WGS sequence"/>
</dbReference>
<protein>
    <submittedName>
        <fullName evidence="2">Uncharacterized protein</fullName>
    </submittedName>
</protein>
<proteinExistence type="predicted"/>
<feature type="compositionally biased region" description="Polar residues" evidence="1">
    <location>
        <begin position="1"/>
        <end position="14"/>
    </location>
</feature>